<protein>
    <recommendedName>
        <fullName evidence="1">Beta-lactamase-related domain-containing protein</fullName>
    </recommendedName>
</protein>
<comment type="caution">
    <text evidence="2">The sequence shown here is derived from an EMBL/GenBank/DDBJ whole genome shotgun (WGS) entry which is preliminary data.</text>
</comment>
<dbReference type="Pfam" id="PF00144">
    <property type="entry name" value="Beta-lactamase"/>
    <property type="match status" value="1"/>
</dbReference>
<dbReference type="Gene3D" id="3.40.710.10">
    <property type="entry name" value="DD-peptidase/beta-lactamase superfamily"/>
    <property type="match status" value="1"/>
</dbReference>
<dbReference type="InterPro" id="IPR001466">
    <property type="entry name" value="Beta-lactam-related"/>
</dbReference>
<name>A0A9W8JW89_9AGAR</name>
<dbReference type="OrthoDB" id="428260at2759"/>
<dbReference type="SUPFAM" id="SSF56601">
    <property type="entry name" value="beta-lactamase/transpeptidase-like"/>
    <property type="match status" value="1"/>
</dbReference>
<reference evidence="2" key="1">
    <citation type="submission" date="2022-07" db="EMBL/GenBank/DDBJ databases">
        <title>Genome Sequence of Agrocybe chaxingu.</title>
        <authorList>
            <person name="Buettner E."/>
        </authorList>
    </citation>
    <scope>NUCLEOTIDE SEQUENCE</scope>
    <source>
        <strain evidence="2">MP-N11</strain>
    </source>
</reference>
<keyword evidence="3" id="KW-1185">Reference proteome</keyword>
<evidence type="ECO:0000313" key="2">
    <source>
        <dbReference type="EMBL" id="KAJ3505256.1"/>
    </source>
</evidence>
<dbReference type="EMBL" id="JANKHO010000904">
    <property type="protein sequence ID" value="KAJ3505256.1"/>
    <property type="molecule type" value="Genomic_DNA"/>
</dbReference>
<dbReference type="InterPro" id="IPR050789">
    <property type="entry name" value="Diverse_Enzym_Activities"/>
</dbReference>
<dbReference type="AlphaFoldDB" id="A0A9W8JW89"/>
<evidence type="ECO:0000259" key="1">
    <source>
        <dbReference type="Pfam" id="PF00144"/>
    </source>
</evidence>
<dbReference type="PANTHER" id="PTHR43283:SF3">
    <property type="entry name" value="BETA-LACTAMASE FAMILY PROTEIN (AFU_ORTHOLOGUE AFUA_5G07500)"/>
    <property type="match status" value="1"/>
</dbReference>
<sequence length="411" mass="45415">MVALSVKGKQALDDLVARTVREQKIPGFVFGVSTVDETIYFNAGGTNVLNDPNSGNVNKDSVFWICSQTKLITHLAALMLIERGKLSFETIVADYLPGLRDPVILDDIMADNPTFKPAKNAIRVKHLLNMSAGLPYPPKGWKPDKQCSEYLAPHVGDPATEFLKLLQGDFPGVPLQFEPGTDFAYGFSSDILGFLVEKITGMTLERFFKENIFNPLGLKSASFYLTPDLKSKLVDLSYRRDGKLEPWADQVPVGERDPAKINRHFGGVTFYMSLNDYLTLLRHLLQIHGKYTSGKAANPIVSQETVRRLFEPNLNEAGVKSFKAIAALNPYSPKGGYSWSTALAVHTVNRPGGPKKGSAFWWGWAGTYHFIDPTTGIATVFGTQILPTYDDELMKLDAEFQRVLYGGLGGN</sequence>
<accession>A0A9W8JW89</accession>
<feature type="domain" description="Beta-lactamase-related" evidence="1">
    <location>
        <begin position="12"/>
        <end position="393"/>
    </location>
</feature>
<dbReference type="PANTHER" id="PTHR43283">
    <property type="entry name" value="BETA-LACTAMASE-RELATED"/>
    <property type="match status" value="1"/>
</dbReference>
<gene>
    <name evidence="2" type="ORF">NLJ89_g7511</name>
</gene>
<dbReference type="InterPro" id="IPR012338">
    <property type="entry name" value="Beta-lactam/transpept-like"/>
</dbReference>
<organism evidence="2 3">
    <name type="scientific">Agrocybe chaxingu</name>
    <dbReference type="NCBI Taxonomy" id="84603"/>
    <lineage>
        <taxon>Eukaryota</taxon>
        <taxon>Fungi</taxon>
        <taxon>Dikarya</taxon>
        <taxon>Basidiomycota</taxon>
        <taxon>Agaricomycotina</taxon>
        <taxon>Agaricomycetes</taxon>
        <taxon>Agaricomycetidae</taxon>
        <taxon>Agaricales</taxon>
        <taxon>Agaricineae</taxon>
        <taxon>Strophariaceae</taxon>
        <taxon>Agrocybe</taxon>
    </lineage>
</organism>
<proteinExistence type="predicted"/>
<evidence type="ECO:0000313" key="3">
    <source>
        <dbReference type="Proteomes" id="UP001148786"/>
    </source>
</evidence>
<dbReference type="Proteomes" id="UP001148786">
    <property type="component" value="Unassembled WGS sequence"/>
</dbReference>